<reference evidence="1 2" key="1">
    <citation type="submission" date="2024-11" db="EMBL/GenBank/DDBJ databases">
        <title>A near-complete genome assembly of Cinchona calisaya.</title>
        <authorList>
            <person name="Lian D.C."/>
            <person name="Zhao X.W."/>
            <person name="Wei L."/>
        </authorList>
    </citation>
    <scope>NUCLEOTIDE SEQUENCE [LARGE SCALE GENOMIC DNA]</scope>
    <source>
        <tissue evidence="1">Nenye</tissue>
    </source>
</reference>
<dbReference type="AlphaFoldDB" id="A0ABD3ANH9"/>
<keyword evidence="2" id="KW-1185">Reference proteome</keyword>
<accession>A0ABD3ANH9</accession>
<evidence type="ECO:0000313" key="2">
    <source>
        <dbReference type="Proteomes" id="UP001630127"/>
    </source>
</evidence>
<protein>
    <submittedName>
        <fullName evidence="1">Uncharacterized protein</fullName>
    </submittedName>
</protein>
<sequence length="105" mass="12121">MEKSFIEHSPNVKTNSNQQPIGAFYVGSLLFPLYMQNSRMQHISYPLHREPSLLEKVNNEKKKMYRKEAILRWKKKRLTLGILGKQKTVSTPHQASIHSSSIITG</sequence>
<organism evidence="1 2">
    <name type="scientific">Cinchona calisaya</name>
    <dbReference type="NCBI Taxonomy" id="153742"/>
    <lineage>
        <taxon>Eukaryota</taxon>
        <taxon>Viridiplantae</taxon>
        <taxon>Streptophyta</taxon>
        <taxon>Embryophyta</taxon>
        <taxon>Tracheophyta</taxon>
        <taxon>Spermatophyta</taxon>
        <taxon>Magnoliopsida</taxon>
        <taxon>eudicotyledons</taxon>
        <taxon>Gunneridae</taxon>
        <taxon>Pentapetalae</taxon>
        <taxon>asterids</taxon>
        <taxon>lamiids</taxon>
        <taxon>Gentianales</taxon>
        <taxon>Rubiaceae</taxon>
        <taxon>Cinchonoideae</taxon>
        <taxon>Cinchoneae</taxon>
        <taxon>Cinchona</taxon>
    </lineage>
</organism>
<name>A0ABD3ANH9_9GENT</name>
<comment type="caution">
    <text evidence="1">The sequence shown here is derived from an EMBL/GenBank/DDBJ whole genome shotgun (WGS) entry which is preliminary data.</text>
</comment>
<dbReference type="Proteomes" id="UP001630127">
    <property type="component" value="Unassembled WGS sequence"/>
</dbReference>
<dbReference type="EMBL" id="JBJUIK010000003">
    <property type="protein sequence ID" value="KAL3532738.1"/>
    <property type="molecule type" value="Genomic_DNA"/>
</dbReference>
<gene>
    <name evidence="1" type="ORF">ACH5RR_006259</name>
</gene>
<proteinExistence type="predicted"/>
<evidence type="ECO:0000313" key="1">
    <source>
        <dbReference type="EMBL" id="KAL3532738.1"/>
    </source>
</evidence>